<dbReference type="PANTHER" id="PTHR13604:SF0">
    <property type="entry name" value="ABASIC SITE PROCESSING PROTEIN HMCES"/>
    <property type="match status" value="1"/>
</dbReference>
<evidence type="ECO:0000256" key="2">
    <source>
        <dbReference type="ARBA" id="ARBA00022670"/>
    </source>
</evidence>
<evidence type="ECO:0000313" key="9">
    <source>
        <dbReference type="EMBL" id="SFN45139.1"/>
    </source>
</evidence>
<evidence type="ECO:0000256" key="6">
    <source>
        <dbReference type="ARBA" id="ARBA00023125"/>
    </source>
</evidence>
<dbReference type="GO" id="GO:0008233">
    <property type="term" value="F:peptidase activity"/>
    <property type="evidence" value="ECO:0007669"/>
    <property type="project" value="UniProtKB-KW"/>
</dbReference>
<name>A0A1I4Z596_9PROT</name>
<keyword evidence="2 8" id="KW-0645">Protease</keyword>
<evidence type="ECO:0000313" key="10">
    <source>
        <dbReference type="Proteomes" id="UP000183107"/>
    </source>
</evidence>
<dbReference type="GO" id="GO:0003697">
    <property type="term" value="F:single-stranded DNA binding"/>
    <property type="evidence" value="ECO:0007669"/>
    <property type="project" value="InterPro"/>
</dbReference>
<dbReference type="InterPro" id="IPR003738">
    <property type="entry name" value="SRAP"/>
</dbReference>
<dbReference type="GO" id="GO:0006508">
    <property type="term" value="P:proteolysis"/>
    <property type="evidence" value="ECO:0007669"/>
    <property type="project" value="UniProtKB-KW"/>
</dbReference>
<comment type="similarity">
    <text evidence="1 8">Belongs to the SOS response-associated peptidase family.</text>
</comment>
<protein>
    <recommendedName>
        <fullName evidence="8">Abasic site processing protein</fullName>
        <ecNumber evidence="8">3.4.-.-</ecNumber>
    </recommendedName>
</protein>
<dbReference type="SUPFAM" id="SSF143081">
    <property type="entry name" value="BB1717-like"/>
    <property type="match status" value="1"/>
</dbReference>
<keyword evidence="5" id="KW-0190">Covalent protein-DNA linkage</keyword>
<keyword evidence="6" id="KW-0238">DNA-binding</keyword>
<keyword evidence="10" id="KW-1185">Reference proteome</keyword>
<evidence type="ECO:0000256" key="7">
    <source>
        <dbReference type="ARBA" id="ARBA00023239"/>
    </source>
</evidence>
<dbReference type="PANTHER" id="PTHR13604">
    <property type="entry name" value="DC12-RELATED"/>
    <property type="match status" value="1"/>
</dbReference>
<dbReference type="RefSeq" id="WP_074795202.1">
    <property type="nucleotide sequence ID" value="NZ_FOVJ01000001.1"/>
</dbReference>
<accession>A0A1I4Z596</accession>
<evidence type="ECO:0000256" key="8">
    <source>
        <dbReference type="RuleBase" id="RU364100"/>
    </source>
</evidence>
<proteinExistence type="inferred from homology"/>
<dbReference type="GO" id="GO:0016829">
    <property type="term" value="F:lyase activity"/>
    <property type="evidence" value="ECO:0007669"/>
    <property type="project" value="UniProtKB-KW"/>
</dbReference>
<dbReference type="Proteomes" id="UP000183107">
    <property type="component" value="Unassembled WGS sequence"/>
</dbReference>
<keyword evidence="3" id="KW-0227">DNA damage</keyword>
<dbReference type="OrthoDB" id="6192129at2"/>
<keyword evidence="7" id="KW-0456">Lyase</keyword>
<sequence>MCGRFEQSGTRRHYARVLGADTHGHEWQGGDTVPQYNVSPGSAPLMLHTLNGKLQSDYATWGYRTPAEGAAKRRPWINARVEKALTGRYFRHMFREGRVIIPGGGWFEWTVEGSKKQPWYITRKVEAPIFMAGLTNFRPYTEQDVEVGFVIVTEDCEGGMVDIHDRRPVVLEPEDAWRWMDPDTPVEEAVHIAHTRSLPTEAFTWWRVDRAVNRVDPNNNRRELITPINELTR</sequence>
<keyword evidence="4 8" id="KW-0378">Hydrolase</keyword>
<dbReference type="EC" id="3.4.-.-" evidence="8"/>
<dbReference type="AlphaFoldDB" id="A0A1I4Z596"/>
<dbReference type="Pfam" id="PF02586">
    <property type="entry name" value="SRAP"/>
    <property type="match status" value="1"/>
</dbReference>
<evidence type="ECO:0000256" key="5">
    <source>
        <dbReference type="ARBA" id="ARBA00023124"/>
    </source>
</evidence>
<dbReference type="EMBL" id="FOVJ01000001">
    <property type="protein sequence ID" value="SFN45139.1"/>
    <property type="molecule type" value="Genomic_DNA"/>
</dbReference>
<dbReference type="GO" id="GO:0106300">
    <property type="term" value="P:protein-DNA covalent cross-linking repair"/>
    <property type="evidence" value="ECO:0007669"/>
    <property type="project" value="InterPro"/>
</dbReference>
<organism evidence="9 10">
    <name type="scientific">Nitrosospira briensis</name>
    <dbReference type="NCBI Taxonomy" id="35799"/>
    <lineage>
        <taxon>Bacteria</taxon>
        <taxon>Pseudomonadati</taxon>
        <taxon>Pseudomonadota</taxon>
        <taxon>Betaproteobacteria</taxon>
        <taxon>Nitrosomonadales</taxon>
        <taxon>Nitrosomonadaceae</taxon>
        <taxon>Nitrosospira</taxon>
    </lineage>
</organism>
<gene>
    <name evidence="9" type="ORF">SAMN05216386_1024</name>
</gene>
<evidence type="ECO:0000256" key="4">
    <source>
        <dbReference type="ARBA" id="ARBA00022801"/>
    </source>
</evidence>
<evidence type="ECO:0000256" key="1">
    <source>
        <dbReference type="ARBA" id="ARBA00008136"/>
    </source>
</evidence>
<dbReference type="Gene3D" id="3.90.1680.10">
    <property type="entry name" value="SOS response associated peptidase-like"/>
    <property type="match status" value="1"/>
</dbReference>
<dbReference type="InterPro" id="IPR036590">
    <property type="entry name" value="SRAP-like"/>
</dbReference>
<evidence type="ECO:0000256" key="3">
    <source>
        <dbReference type="ARBA" id="ARBA00022763"/>
    </source>
</evidence>
<reference evidence="10" key="1">
    <citation type="submission" date="2016-10" db="EMBL/GenBank/DDBJ databases">
        <authorList>
            <person name="Varghese N."/>
        </authorList>
    </citation>
    <scope>NUCLEOTIDE SEQUENCE [LARGE SCALE GENOMIC DNA]</scope>
    <source>
        <strain evidence="10">Nsp8</strain>
    </source>
</reference>